<dbReference type="PANTHER" id="PTHR24559">
    <property type="entry name" value="TRANSPOSON TY3-I GAG-POL POLYPROTEIN"/>
    <property type="match status" value="1"/>
</dbReference>
<dbReference type="Pfam" id="PF00078">
    <property type="entry name" value="RVT_1"/>
    <property type="match status" value="1"/>
</dbReference>
<dbReference type="InterPro" id="IPR000477">
    <property type="entry name" value="RT_dom"/>
</dbReference>
<gene>
    <name evidence="2" type="ORF">LshimejAT787_0112570</name>
</gene>
<dbReference type="InterPro" id="IPR043502">
    <property type="entry name" value="DNA/RNA_pol_sf"/>
</dbReference>
<sequence>MFFGLTNSPATFQTMMNDIFRDLIAQGVVCVYLDDILIYTKTLEEHRRITRIVLDRLREHRLFLKPEKCEFERTEIEYLGLIISHGTLQAAPYLCLVRDNCPTKEISLTWADLVVLSFLTWDLPLHCLGAPKPMGATAFLLDGGAPEVLDPTILVGSTTMSHSACHVLWALPRA</sequence>
<evidence type="ECO:0000259" key="1">
    <source>
        <dbReference type="PROSITE" id="PS50878"/>
    </source>
</evidence>
<dbReference type="FunFam" id="3.30.70.270:FF:000003">
    <property type="entry name" value="Transposon Ty3-G Gag-Pol polyprotein"/>
    <property type="match status" value="1"/>
</dbReference>
<protein>
    <submittedName>
        <fullName evidence="2">Retrotransposable element tf2 155 kDa protein type 1-like</fullName>
    </submittedName>
</protein>
<organism evidence="2 3">
    <name type="scientific">Lyophyllum shimeji</name>
    <name type="common">Hon-shimeji</name>
    <name type="synonym">Tricholoma shimeji</name>
    <dbReference type="NCBI Taxonomy" id="47721"/>
    <lineage>
        <taxon>Eukaryota</taxon>
        <taxon>Fungi</taxon>
        <taxon>Dikarya</taxon>
        <taxon>Basidiomycota</taxon>
        <taxon>Agaricomycotina</taxon>
        <taxon>Agaricomycetes</taxon>
        <taxon>Agaricomycetidae</taxon>
        <taxon>Agaricales</taxon>
        <taxon>Tricholomatineae</taxon>
        <taxon>Lyophyllaceae</taxon>
        <taxon>Lyophyllum</taxon>
    </lineage>
</organism>
<dbReference type="CDD" id="cd01647">
    <property type="entry name" value="RT_LTR"/>
    <property type="match status" value="1"/>
</dbReference>
<dbReference type="PANTHER" id="PTHR24559:SF444">
    <property type="entry name" value="REVERSE TRANSCRIPTASE DOMAIN-CONTAINING PROTEIN"/>
    <property type="match status" value="1"/>
</dbReference>
<keyword evidence="3" id="KW-1185">Reference proteome</keyword>
<name>A0A9P3UIG6_LYOSH</name>
<dbReference type="OrthoDB" id="1750432at2759"/>
<feature type="domain" description="Reverse transcriptase" evidence="1">
    <location>
        <begin position="1"/>
        <end position="83"/>
    </location>
</feature>
<dbReference type="InterPro" id="IPR053134">
    <property type="entry name" value="RNA-dir_DNA_polymerase"/>
</dbReference>
<evidence type="ECO:0000313" key="2">
    <source>
        <dbReference type="EMBL" id="GLB34373.1"/>
    </source>
</evidence>
<accession>A0A9P3UIG6</accession>
<dbReference type="EMBL" id="BRPK01000001">
    <property type="protein sequence ID" value="GLB34373.1"/>
    <property type="molecule type" value="Genomic_DNA"/>
</dbReference>
<dbReference type="Gene3D" id="3.30.70.270">
    <property type="match status" value="1"/>
</dbReference>
<reference evidence="2" key="1">
    <citation type="submission" date="2022-07" db="EMBL/GenBank/DDBJ databases">
        <title>The genome of Lyophyllum shimeji provides insight into the initial evolution of ectomycorrhizal fungal genome.</title>
        <authorList>
            <person name="Kobayashi Y."/>
            <person name="Shibata T."/>
            <person name="Hirakawa H."/>
            <person name="Shigenobu S."/>
            <person name="Nishiyama T."/>
            <person name="Yamada A."/>
            <person name="Hasebe M."/>
            <person name="Kawaguchi M."/>
        </authorList>
    </citation>
    <scope>NUCLEOTIDE SEQUENCE</scope>
    <source>
        <strain evidence="2">AT787</strain>
    </source>
</reference>
<dbReference type="PROSITE" id="PS50878">
    <property type="entry name" value="RT_POL"/>
    <property type="match status" value="1"/>
</dbReference>
<dbReference type="AlphaFoldDB" id="A0A9P3UIG6"/>
<dbReference type="InterPro" id="IPR043128">
    <property type="entry name" value="Rev_trsase/Diguanyl_cyclase"/>
</dbReference>
<dbReference type="Proteomes" id="UP001063166">
    <property type="component" value="Unassembled WGS sequence"/>
</dbReference>
<dbReference type="SUPFAM" id="SSF56672">
    <property type="entry name" value="DNA/RNA polymerases"/>
    <property type="match status" value="1"/>
</dbReference>
<evidence type="ECO:0000313" key="3">
    <source>
        <dbReference type="Proteomes" id="UP001063166"/>
    </source>
</evidence>
<proteinExistence type="predicted"/>
<comment type="caution">
    <text evidence="2">The sequence shown here is derived from an EMBL/GenBank/DDBJ whole genome shotgun (WGS) entry which is preliminary data.</text>
</comment>